<dbReference type="Proteomes" id="UP000278609">
    <property type="component" value="Unassembled WGS sequence"/>
</dbReference>
<dbReference type="AlphaFoldDB" id="A0A3P1XYH4"/>
<organism evidence="2 3">
    <name type="scientific">Tannerella forsythia</name>
    <name type="common">Bacteroides forsythus</name>
    <dbReference type="NCBI Taxonomy" id="28112"/>
    <lineage>
        <taxon>Bacteria</taxon>
        <taxon>Pseudomonadati</taxon>
        <taxon>Bacteroidota</taxon>
        <taxon>Bacteroidia</taxon>
        <taxon>Bacteroidales</taxon>
        <taxon>Tannerellaceae</taxon>
        <taxon>Tannerella</taxon>
    </lineage>
</organism>
<keyword evidence="1" id="KW-0732">Signal</keyword>
<sequence>MKKWNRRFVKGTNWALAGLLSLLGFSCSKENGGEMPLEYGTPYATFSVSGNVTDESGKALPGIRVVVPDVVHITAAKASFVPSQPSHRVPVRDTTYTSTKGTFEYTYNGFPTDTVLVNMQFEDVSAHPVYEKQEGTAVFVSSEAKNGKGWDRGQIKKEVRIKLKKNSHNGK</sequence>
<proteinExistence type="predicted"/>
<accession>A0A3P1XYH4</accession>
<evidence type="ECO:0000313" key="3">
    <source>
        <dbReference type="Proteomes" id="UP000278609"/>
    </source>
</evidence>
<reference evidence="2 3" key="1">
    <citation type="submission" date="2018-11" db="EMBL/GenBank/DDBJ databases">
        <title>Genomes From Bacteria Associated with the Canine Oral Cavity: a Test Case for Automated Genome-Based Taxonomic Assignment.</title>
        <authorList>
            <person name="Coil D.A."/>
            <person name="Jospin G."/>
            <person name="Darling A.E."/>
            <person name="Wallis C."/>
            <person name="Davis I.J."/>
            <person name="Harris S."/>
            <person name="Eisen J.A."/>
            <person name="Holcombe L.J."/>
            <person name="O'Flynn C."/>
        </authorList>
    </citation>
    <scope>NUCLEOTIDE SEQUENCE [LARGE SCALE GENOMIC DNA]</scope>
    <source>
        <strain evidence="2 3">OH2617_COT-023</strain>
    </source>
</reference>
<dbReference type="PROSITE" id="PS51257">
    <property type="entry name" value="PROKAR_LIPOPROTEIN"/>
    <property type="match status" value="1"/>
</dbReference>
<comment type="caution">
    <text evidence="2">The sequence shown here is derived from an EMBL/GenBank/DDBJ whole genome shotgun (WGS) entry which is preliminary data.</text>
</comment>
<dbReference type="EMBL" id="RQYS01000003">
    <property type="protein sequence ID" value="RRD62987.1"/>
    <property type="molecule type" value="Genomic_DNA"/>
</dbReference>
<dbReference type="OrthoDB" id="1095310at2"/>
<evidence type="ECO:0000256" key="1">
    <source>
        <dbReference type="SAM" id="SignalP"/>
    </source>
</evidence>
<dbReference type="NCBIfam" id="TIGR04134">
    <property type="entry name" value="lipo_with_rSAM"/>
    <property type="match status" value="1"/>
</dbReference>
<feature type="signal peptide" evidence="1">
    <location>
        <begin position="1"/>
        <end position="26"/>
    </location>
</feature>
<evidence type="ECO:0008006" key="4">
    <source>
        <dbReference type="Google" id="ProtNLM"/>
    </source>
</evidence>
<feature type="chain" id="PRO_5018233565" description="Lipoprotein, rSAM/lipoprotein system" evidence="1">
    <location>
        <begin position="27"/>
        <end position="171"/>
    </location>
</feature>
<dbReference type="InterPro" id="IPR026403">
    <property type="entry name" value="Lipo_with_rSAM"/>
</dbReference>
<name>A0A3P1XYH4_TANFO</name>
<evidence type="ECO:0000313" key="2">
    <source>
        <dbReference type="EMBL" id="RRD62987.1"/>
    </source>
</evidence>
<protein>
    <recommendedName>
        <fullName evidence="4">Lipoprotein, rSAM/lipoprotein system</fullName>
    </recommendedName>
</protein>
<gene>
    <name evidence="2" type="ORF">EII40_01220</name>
</gene>
<dbReference type="RefSeq" id="WP_124750453.1">
    <property type="nucleotide sequence ID" value="NZ_RQYS01000003.1"/>
</dbReference>